<dbReference type="AlphaFoldDB" id="B7JQ84"/>
<evidence type="ECO:0000313" key="3">
    <source>
        <dbReference type="Proteomes" id="UP000001363"/>
    </source>
</evidence>
<accession>B7JQ84</accession>
<dbReference type="Pfam" id="PF04970">
    <property type="entry name" value="LRAT"/>
    <property type="match status" value="1"/>
</dbReference>
<sequence length="196" mass="22650">MSFFKKNKGIFDQLIKPPTRVAIQQTHMEPIKSFLDITSSGTDSELLNILEQKYDETPSMGAVLYCKLGFGIMEHSGIYVGHNSVMQLDGKGNINNVKFEEFTSNITTHVSTIWFPCDKETGQAISCIDAVDRAYEMFTKKRDYHLLLNNCHQFSSGCLTGDFENADNFLWMLKETLNKKHGKTIEWREWEWKKYI</sequence>
<protein>
    <recommendedName>
        <fullName evidence="1">LRAT domain-containing protein</fullName>
    </recommendedName>
</protein>
<dbReference type="KEGG" id="bcu:BCAH820_4581"/>
<dbReference type="RefSeq" id="WP_000007663.1">
    <property type="nucleotide sequence ID" value="NC_011773.1"/>
</dbReference>
<dbReference type="EMBL" id="CP001283">
    <property type="protein sequence ID" value="ACK91109.1"/>
    <property type="molecule type" value="Genomic_DNA"/>
</dbReference>
<feature type="domain" description="LRAT" evidence="1">
    <location>
        <begin position="60"/>
        <end position="162"/>
    </location>
</feature>
<name>B7JQ84_BACC0</name>
<dbReference type="Gene3D" id="3.90.1720.10">
    <property type="entry name" value="endopeptidase domain like (from Nostoc punctiforme)"/>
    <property type="match status" value="1"/>
</dbReference>
<reference evidence="2 3" key="1">
    <citation type="submission" date="2008-10" db="EMBL/GenBank/DDBJ databases">
        <title>Genome sequence of Bacillus cereus AH820.</title>
        <authorList>
            <person name="Dodson R.J."/>
            <person name="Durkin A.S."/>
            <person name="Rosovitz M.J."/>
            <person name="Rasko D.A."/>
            <person name="Hoffmaster A."/>
            <person name="Ravel J."/>
            <person name="Sutton G."/>
        </authorList>
    </citation>
    <scope>NUCLEOTIDE SEQUENCE [LARGE SCALE GENOMIC DNA]</scope>
    <source>
        <strain evidence="2 3">AH820</strain>
    </source>
</reference>
<dbReference type="Proteomes" id="UP000001363">
    <property type="component" value="Chromosome"/>
</dbReference>
<gene>
    <name evidence="2" type="ordered locus">BCAH820_4581</name>
</gene>
<dbReference type="InterPro" id="IPR007053">
    <property type="entry name" value="LRAT_dom"/>
</dbReference>
<dbReference type="HOGENOM" id="CLU_113190_0_0_9"/>
<organism evidence="2 3">
    <name type="scientific">Bacillus cereus (strain AH820)</name>
    <dbReference type="NCBI Taxonomy" id="405535"/>
    <lineage>
        <taxon>Bacteria</taxon>
        <taxon>Bacillati</taxon>
        <taxon>Bacillota</taxon>
        <taxon>Bacilli</taxon>
        <taxon>Bacillales</taxon>
        <taxon>Bacillaceae</taxon>
        <taxon>Bacillus</taxon>
        <taxon>Bacillus cereus group</taxon>
    </lineage>
</organism>
<proteinExistence type="predicted"/>
<evidence type="ECO:0000313" key="2">
    <source>
        <dbReference type="EMBL" id="ACK91109.1"/>
    </source>
</evidence>
<evidence type="ECO:0000259" key="1">
    <source>
        <dbReference type="Pfam" id="PF04970"/>
    </source>
</evidence>